<evidence type="ECO:0000256" key="2">
    <source>
        <dbReference type="ARBA" id="ARBA00005019"/>
    </source>
</evidence>
<evidence type="ECO:0000256" key="3">
    <source>
        <dbReference type="ARBA" id="ARBA00022642"/>
    </source>
</evidence>
<dbReference type="EMBL" id="JAOUSE010000001">
    <property type="protein sequence ID" value="MCU9592943.1"/>
    <property type="molecule type" value="Genomic_DNA"/>
</dbReference>
<evidence type="ECO:0000256" key="10">
    <source>
        <dbReference type="HAMAP-Rule" id="MF_00244"/>
    </source>
</evidence>
<keyword evidence="6 10" id="KW-0547">Nucleotide-binding</keyword>
<dbReference type="GO" id="GO:0004515">
    <property type="term" value="F:nicotinate-nucleotide adenylyltransferase activity"/>
    <property type="evidence" value="ECO:0007669"/>
    <property type="project" value="UniProtKB-EC"/>
</dbReference>
<comment type="similarity">
    <text evidence="10">Belongs to the NadD family.</text>
</comment>
<keyword evidence="13" id="KW-1185">Reference proteome</keyword>
<comment type="pathway">
    <text evidence="2 10">Cofactor biosynthesis; NAD(+) biosynthesis; deamido-NAD(+) from nicotinate D-ribonucleotide: step 1/1.</text>
</comment>
<dbReference type="InterPro" id="IPR005248">
    <property type="entry name" value="NadD/NMNAT"/>
</dbReference>
<dbReference type="NCBIfam" id="TIGR00125">
    <property type="entry name" value="cyt_tran_rel"/>
    <property type="match status" value="1"/>
</dbReference>
<keyword evidence="4 10" id="KW-0808">Transferase</keyword>
<gene>
    <name evidence="10" type="primary">nadD</name>
    <name evidence="12" type="ORF">OEV82_00565</name>
</gene>
<evidence type="ECO:0000256" key="9">
    <source>
        <dbReference type="ARBA" id="ARBA00048721"/>
    </source>
</evidence>
<dbReference type="EC" id="2.7.7.18" evidence="10"/>
<dbReference type="InterPro" id="IPR004821">
    <property type="entry name" value="Cyt_trans-like"/>
</dbReference>
<comment type="caution">
    <text evidence="12">The sequence shown here is derived from an EMBL/GenBank/DDBJ whole genome shotgun (WGS) entry which is preliminary data.</text>
</comment>
<dbReference type="PANTHER" id="PTHR39321">
    <property type="entry name" value="NICOTINATE-NUCLEOTIDE ADENYLYLTRANSFERASE-RELATED"/>
    <property type="match status" value="1"/>
</dbReference>
<organism evidence="12 13">
    <name type="scientific">Pallidibacillus thermolactis</name>
    <dbReference type="NCBI Taxonomy" id="251051"/>
    <lineage>
        <taxon>Bacteria</taxon>
        <taxon>Bacillati</taxon>
        <taxon>Bacillota</taxon>
        <taxon>Bacilli</taxon>
        <taxon>Bacillales</taxon>
        <taxon>Bacillaceae</taxon>
        <taxon>Pallidibacillus</taxon>
    </lineage>
</organism>
<evidence type="ECO:0000313" key="12">
    <source>
        <dbReference type="EMBL" id="MCU9592943.1"/>
    </source>
</evidence>
<name>A0ABT2WB93_9BACI</name>
<accession>A0ABT2WB93</accession>
<keyword evidence="5 10" id="KW-0548">Nucleotidyltransferase</keyword>
<evidence type="ECO:0000259" key="11">
    <source>
        <dbReference type="Pfam" id="PF01467"/>
    </source>
</evidence>
<dbReference type="Proteomes" id="UP001208656">
    <property type="component" value="Unassembled WGS sequence"/>
</dbReference>
<dbReference type="PANTHER" id="PTHR39321:SF3">
    <property type="entry name" value="PHOSPHOPANTETHEINE ADENYLYLTRANSFERASE"/>
    <property type="match status" value="1"/>
</dbReference>
<evidence type="ECO:0000313" key="13">
    <source>
        <dbReference type="Proteomes" id="UP001208656"/>
    </source>
</evidence>
<evidence type="ECO:0000256" key="4">
    <source>
        <dbReference type="ARBA" id="ARBA00022679"/>
    </source>
</evidence>
<dbReference type="CDD" id="cd02165">
    <property type="entry name" value="NMNAT"/>
    <property type="match status" value="1"/>
</dbReference>
<sequence>MKKIGILGGTFDPPHIGHLIIADQILHKCGLDEIRFMPNYIPPHKEKQTNTTVKDRLHMLELAIEGHDRFKIETIELERKEKSYTYDTMVILKEKEPDHQFFFLIGGDMVDYLPKWHRIDELMEIVQFIAVHRPTYEGKTEYPVKFVDIPEIHLSSSVIRQKIGNGESVKYLLKDSIIQYIEENGLYGKR</sequence>
<comment type="function">
    <text evidence="1 10">Catalyzes the reversible adenylation of nicotinate mononucleotide (NaMN) to nicotinic acid adenine dinucleotide (NaAD).</text>
</comment>
<evidence type="ECO:0000256" key="5">
    <source>
        <dbReference type="ARBA" id="ARBA00022695"/>
    </source>
</evidence>
<comment type="catalytic activity">
    <reaction evidence="9 10">
        <text>nicotinate beta-D-ribonucleotide + ATP + H(+) = deamido-NAD(+) + diphosphate</text>
        <dbReference type="Rhea" id="RHEA:22860"/>
        <dbReference type="ChEBI" id="CHEBI:15378"/>
        <dbReference type="ChEBI" id="CHEBI:30616"/>
        <dbReference type="ChEBI" id="CHEBI:33019"/>
        <dbReference type="ChEBI" id="CHEBI:57502"/>
        <dbReference type="ChEBI" id="CHEBI:58437"/>
        <dbReference type="EC" id="2.7.7.18"/>
    </reaction>
</comment>
<proteinExistence type="inferred from homology"/>
<evidence type="ECO:0000256" key="6">
    <source>
        <dbReference type="ARBA" id="ARBA00022741"/>
    </source>
</evidence>
<keyword evidence="7 10" id="KW-0067">ATP-binding</keyword>
<dbReference type="NCBIfam" id="NF000841">
    <property type="entry name" value="PRK00071.1-4"/>
    <property type="match status" value="1"/>
</dbReference>
<dbReference type="InterPro" id="IPR014729">
    <property type="entry name" value="Rossmann-like_a/b/a_fold"/>
</dbReference>
<evidence type="ECO:0000256" key="7">
    <source>
        <dbReference type="ARBA" id="ARBA00022840"/>
    </source>
</evidence>
<keyword evidence="8 10" id="KW-0520">NAD</keyword>
<protein>
    <recommendedName>
        <fullName evidence="10">Probable nicotinate-nucleotide adenylyltransferase</fullName>
        <ecNumber evidence="10">2.7.7.18</ecNumber>
    </recommendedName>
    <alternativeName>
        <fullName evidence="10">Deamido-NAD(+) diphosphorylase</fullName>
    </alternativeName>
    <alternativeName>
        <fullName evidence="10">Deamido-NAD(+) pyrophosphorylase</fullName>
    </alternativeName>
    <alternativeName>
        <fullName evidence="10">Nicotinate mononucleotide adenylyltransferase</fullName>
        <shortName evidence="10">NaMN adenylyltransferase</shortName>
    </alternativeName>
</protein>
<dbReference type="Pfam" id="PF01467">
    <property type="entry name" value="CTP_transf_like"/>
    <property type="match status" value="1"/>
</dbReference>
<dbReference type="Gene3D" id="3.40.50.620">
    <property type="entry name" value="HUPs"/>
    <property type="match status" value="1"/>
</dbReference>
<dbReference type="RefSeq" id="WP_263060669.1">
    <property type="nucleotide sequence ID" value="NZ_JAOUSE010000001.1"/>
</dbReference>
<dbReference type="HAMAP" id="MF_00244">
    <property type="entry name" value="NaMN_adenylyltr"/>
    <property type="match status" value="1"/>
</dbReference>
<dbReference type="NCBIfam" id="NF000840">
    <property type="entry name" value="PRK00071.1-3"/>
    <property type="match status" value="1"/>
</dbReference>
<evidence type="ECO:0000256" key="8">
    <source>
        <dbReference type="ARBA" id="ARBA00023027"/>
    </source>
</evidence>
<keyword evidence="3 10" id="KW-0662">Pyridine nucleotide biosynthesis</keyword>
<evidence type="ECO:0000256" key="1">
    <source>
        <dbReference type="ARBA" id="ARBA00002324"/>
    </source>
</evidence>
<dbReference type="NCBIfam" id="TIGR00482">
    <property type="entry name" value="nicotinate (nicotinamide) nucleotide adenylyltransferase"/>
    <property type="match status" value="1"/>
</dbReference>
<feature type="domain" description="Cytidyltransferase-like" evidence="11">
    <location>
        <begin position="6"/>
        <end position="161"/>
    </location>
</feature>
<reference evidence="12 13" key="1">
    <citation type="submission" date="2022-10" db="EMBL/GenBank/DDBJ databases">
        <title>Description of Fervidibacillus gen. nov. in the family Fervidibacillaceae fam. nov. with two species, Fervidibacillus albus sp. nov., and Fervidibacillus halotolerans sp. nov., isolated from tidal flat sediments.</title>
        <authorList>
            <person name="Kwon K.K."/>
            <person name="Yang S.-H."/>
        </authorList>
    </citation>
    <scope>NUCLEOTIDE SEQUENCE [LARGE SCALE GENOMIC DNA]</scope>
    <source>
        <strain evidence="12 13">DSM 23332</strain>
    </source>
</reference>
<dbReference type="SUPFAM" id="SSF52374">
    <property type="entry name" value="Nucleotidylyl transferase"/>
    <property type="match status" value="1"/>
</dbReference>